<comment type="catalytic activity">
    <reaction evidence="2">
        <text>4-amino-2-methyl-5-(phosphooxymethyl)pyrimidine + ATP = 4-amino-2-methyl-5-(diphosphooxymethyl)pyrimidine + ADP</text>
        <dbReference type="Rhea" id="RHEA:19893"/>
        <dbReference type="ChEBI" id="CHEBI:30616"/>
        <dbReference type="ChEBI" id="CHEBI:57841"/>
        <dbReference type="ChEBI" id="CHEBI:58354"/>
        <dbReference type="ChEBI" id="CHEBI:456216"/>
        <dbReference type="EC" id="2.7.4.7"/>
    </reaction>
</comment>
<evidence type="ECO:0000313" key="18">
    <source>
        <dbReference type="EMBL" id="RID94711.1"/>
    </source>
</evidence>
<evidence type="ECO:0000256" key="4">
    <source>
        <dbReference type="ARBA" id="ARBA00009879"/>
    </source>
</evidence>
<dbReference type="EMBL" id="QWKU01000001">
    <property type="protein sequence ID" value="RID94711.1"/>
    <property type="molecule type" value="Genomic_DNA"/>
</dbReference>
<dbReference type="NCBIfam" id="TIGR00097">
    <property type="entry name" value="HMP-P_kinase"/>
    <property type="match status" value="1"/>
</dbReference>
<evidence type="ECO:0000313" key="19">
    <source>
        <dbReference type="Proteomes" id="UP000094757"/>
    </source>
</evidence>
<evidence type="ECO:0000256" key="8">
    <source>
        <dbReference type="ARBA" id="ARBA00022679"/>
    </source>
</evidence>
<dbReference type="KEGG" id="dpn:BCB69_05185"/>
<dbReference type="OrthoDB" id="9810880at2"/>
<dbReference type="EMBL" id="CP017037">
    <property type="protein sequence ID" value="AOH39390.1"/>
    <property type="molecule type" value="Genomic_DNA"/>
</dbReference>
<dbReference type="InterPro" id="IPR029056">
    <property type="entry name" value="Ribokinase-like"/>
</dbReference>
<dbReference type="CDD" id="cd01169">
    <property type="entry name" value="HMPP_kinase"/>
    <property type="match status" value="1"/>
</dbReference>
<keyword evidence="12" id="KW-0784">Thiamine biosynthesis</keyword>
<dbReference type="GO" id="GO:0008902">
    <property type="term" value="F:hydroxymethylpyrimidine kinase activity"/>
    <property type="evidence" value="ECO:0007669"/>
    <property type="project" value="UniProtKB-EC"/>
</dbReference>
<dbReference type="InterPro" id="IPR004399">
    <property type="entry name" value="HMP/HMP-P_kinase_dom"/>
</dbReference>
<organism evidence="17 19">
    <name type="scientific">Dialister pneumosintes</name>
    <dbReference type="NCBI Taxonomy" id="39950"/>
    <lineage>
        <taxon>Bacteria</taxon>
        <taxon>Bacillati</taxon>
        <taxon>Bacillota</taxon>
        <taxon>Negativicutes</taxon>
        <taxon>Veillonellales</taxon>
        <taxon>Veillonellaceae</taxon>
        <taxon>Dialister</taxon>
    </lineage>
</organism>
<keyword evidence="11" id="KW-0067">ATP-binding</keyword>
<dbReference type="PANTHER" id="PTHR20858:SF17">
    <property type="entry name" value="HYDROXYMETHYLPYRIMIDINE_PHOSPHOMETHYLPYRIMIDINE KINASE THI20-RELATED"/>
    <property type="match status" value="1"/>
</dbReference>
<keyword evidence="20" id="KW-1185">Reference proteome</keyword>
<name>A0A1B3WEJ6_9FIRM</name>
<comment type="catalytic activity">
    <reaction evidence="1">
        <text>4-amino-5-hydroxymethyl-2-methylpyrimidine + ATP = 4-amino-2-methyl-5-(phosphooxymethyl)pyrimidine + ADP + H(+)</text>
        <dbReference type="Rhea" id="RHEA:23096"/>
        <dbReference type="ChEBI" id="CHEBI:15378"/>
        <dbReference type="ChEBI" id="CHEBI:16892"/>
        <dbReference type="ChEBI" id="CHEBI:30616"/>
        <dbReference type="ChEBI" id="CHEBI:58354"/>
        <dbReference type="ChEBI" id="CHEBI:456216"/>
        <dbReference type="EC" id="2.7.1.49"/>
    </reaction>
</comment>
<dbReference type="EC" id="2.7.4.7" evidence="6"/>
<dbReference type="RefSeq" id="WP_022513239.1">
    <property type="nucleotide sequence ID" value="NZ_CP017037.1"/>
</dbReference>
<comment type="pathway">
    <text evidence="3">Cofactor biosynthesis; thiamine diphosphate biosynthesis; 4-amino-2-methyl-5-diphosphomethylpyrimidine from 5-amino-1-(5-phospho-D-ribosyl)imidazole: step 3/3.</text>
</comment>
<evidence type="ECO:0000256" key="12">
    <source>
        <dbReference type="ARBA" id="ARBA00022977"/>
    </source>
</evidence>
<evidence type="ECO:0000256" key="9">
    <source>
        <dbReference type="ARBA" id="ARBA00022741"/>
    </source>
</evidence>
<keyword evidence="9" id="KW-0547">Nucleotide-binding</keyword>
<dbReference type="Pfam" id="PF08543">
    <property type="entry name" value="Phos_pyr_kin"/>
    <property type="match status" value="1"/>
</dbReference>
<dbReference type="Proteomes" id="UP000266262">
    <property type="component" value="Unassembled WGS sequence"/>
</dbReference>
<dbReference type="GO" id="GO:0005829">
    <property type="term" value="C:cytosol"/>
    <property type="evidence" value="ECO:0007669"/>
    <property type="project" value="TreeGrafter"/>
</dbReference>
<dbReference type="AlphaFoldDB" id="A0A1B3WEJ6"/>
<dbReference type="InterPro" id="IPR013749">
    <property type="entry name" value="PM/HMP-P_kinase-1"/>
</dbReference>
<evidence type="ECO:0000256" key="13">
    <source>
        <dbReference type="ARBA" id="ARBA00037917"/>
    </source>
</evidence>
<proteinExistence type="inferred from homology"/>
<gene>
    <name evidence="18" type="primary">thiD</name>
    <name evidence="17" type="ORF">BCB69_05185</name>
    <name evidence="18" type="ORF">DX915_04215</name>
</gene>
<evidence type="ECO:0000256" key="5">
    <source>
        <dbReference type="ARBA" id="ARBA00012135"/>
    </source>
</evidence>
<evidence type="ECO:0000256" key="11">
    <source>
        <dbReference type="ARBA" id="ARBA00022840"/>
    </source>
</evidence>
<evidence type="ECO:0000256" key="3">
    <source>
        <dbReference type="ARBA" id="ARBA00004769"/>
    </source>
</evidence>
<dbReference type="SUPFAM" id="SSF53613">
    <property type="entry name" value="Ribokinase-like"/>
    <property type="match status" value="1"/>
</dbReference>
<evidence type="ECO:0000256" key="7">
    <source>
        <dbReference type="ARBA" id="ARBA00019161"/>
    </source>
</evidence>
<evidence type="ECO:0000256" key="10">
    <source>
        <dbReference type="ARBA" id="ARBA00022777"/>
    </source>
</evidence>
<dbReference type="GO" id="GO:0008972">
    <property type="term" value="F:phosphomethylpyrimidine kinase activity"/>
    <property type="evidence" value="ECO:0007669"/>
    <property type="project" value="UniProtKB-EC"/>
</dbReference>
<comment type="similarity">
    <text evidence="4">Belongs to the ThiD family.</text>
</comment>
<dbReference type="EC" id="2.7.1.49" evidence="5"/>
<dbReference type="FunFam" id="3.40.1190.20:FF:000003">
    <property type="entry name" value="Phosphomethylpyrimidine kinase ThiD"/>
    <property type="match status" value="1"/>
</dbReference>
<dbReference type="PANTHER" id="PTHR20858">
    <property type="entry name" value="PHOSPHOMETHYLPYRIMIDINE KINASE"/>
    <property type="match status" value="1"/>
</dbReference>
<dbReference type="STRING" id="39950.BCB69_05185"/>
<comment type="pathway">
    <text evidence="13">Cofactor biosynthesis; thiamine diphosphate biosynthesis; 4-amino-2-methyl-5-diphosphomethylpyrimidine from 5-amino-1-(5-phospho-D-ribosyl)imidazole: step 2/3.</text>
</comment>
<evidence type="ECO:0000259" key="16">
    <source>
        <dbReference type="Pfam" id="PF08543"/>
    </source>
</evidence>
<reference evidence="18 20" key="3">
    <citation type="submission" date="2018-08" db="EMBL/GenBank/DDBJ databases">
        <title>Draft genome sequence of Dialister pneumosintes KCOM 1685.</title>
        <authorList>
            <person name="Kook J.-K."/>
            <person name="Park S.-N."/>
            <person name="Lim Y.K."/>
        </authorList>
    </citation>
    <scope>NUCLEOTIDE SEQUENCE [LARGE SCALE GENOMIC DNA]</scope>
    <source>
        <strain evidence="18 20">KCOM 1685</strain>
    </source>
</reference>
<evidence type="ECO:0000256" key="6">
    <source>
        <dbReference type="ARBA" id="ARBA00012963"/>
    </source>
</evidence>
<evidence type="ECO:0000313" key="20">
    <source>
        <dbReference type="Proteomes" id="UP000266262"/>
    </source>
</evidence>
<sequence>MLKKCLTIAGSDCSGGAGIQADLKTFSALGTYGMSCICALTAQNTKEVSMVENISQVMITAQLRAIYDDIVPDAVKTGMLSTAETVDTVSTFLETLHPSNLVVDPVMVATSGARLLDEDAVHLYRTKLIPLASVVTPNVPEAEVLAGMKVQTKEDMKQAALKIMEIGPKAVLIKGGHAVQTATDVLYNGYEFIVYEEKKIETKNTHGTGCTLSSAIAALLAQNYSLEEAVQQAKSYLTGAIKAAALHSPGHGYGPVSHFWFYKNPWRK</sequence>
<dbReference type="Gene3D" id="3.40.1190.20">
    <property type="match status" value="1"/>
</dbReference>
<accession>A0A1B3WEJ6</accession>
<keyword evidence="8 18" id="KW-0808">Transferase</keyword>
<reference evidence="17" key="2">
    <citation type="submission" date="2016-08" db="EMBL/GenBank/DDBJ databases">
        <authorList>
            <person name="Seilhamer J.J."/>
        </authorList>
    </citation>
    <scope>NUCLEOTIDE SEQUENCE [LARGE SCALE GENOMIC DNA]</scope>
    <source>
        <strain evidence="17">F0677</strain>
    </source>
</reference>
<dbReference type="Proteomes" id="UP000094757">
    <property type="component" value="Chromosome"/>
</dbReference>
<evidence type="ECO:0000256" key="2">
    <source>
        <dbReference type="ARBA" id="ARBA00000565"/>
    </source>
</evidence>
<evidence type="ECO:0000256" key="14">
    <source>
        <dbReference type="ARBA" id="ARBA00042102"/>
    </source>
</evidence>
<dbReference type="GO" id="GO:0009228">
    <property type="term" value="P:thiamine biosynthetic process"/>
    <property type="evidence" value="ECO:0007669"/>
    <property type="project" value="UniProtKB-KW"/>
</dbReference>
<evidence type="ECO:0000256" key="15">
    <source>
        <dbReference type="ARBA" id="ARBA00043176"/>
    </source>
</evidence>
<reference evidence="19" key="1">
    <citation type="submission" date="2016-08" db="EMBL/GenBank/DDBJ databases">
        <authorList>
            <person name="Holder M.E."/>
            <person name="Ajami N.J."/>
            <person name="Petrosino J.F."/>
        </authorList>
    </citation>
    <scope>NUCLEOTIDE SEQUENCE [LARGE SCALE GENOMIC DNA]</scope>
    <source>
        <strain evidence="19">F0677</strain>
    </source>
</reference>
<evidence type="ECO:0000256" key="1">
    <source>
        <dbReference type="ARBA" id="ARBA00000151"/>
    </source>
</evidence>
<protein>
    <recommendedName>
        <fullName evidence="7">Hydroxymethylpyrimidine/phosphomethylpyrimidine kinase</fullName>
        <ecNumber evidence="5">2.7.1.49</ecNumber>
        <ecNumber evidence="6">2.7.4.7</ecNumber>
    </recommendedName>
    <alternativeName>
        <fullName evidence="14">Hydroxymethylpyrimidine kinase</fullName>
    </alternativeName>
    <alternativeName>
        <fullName evidence="15">Hydroxymethylpyrimidine phosphate kinase</fullName>
    </alternativeName>
</protein>
<keyword evidence="10 17" id="KW-0418">Kinase</keyword>
<feature type="domain" description="Pyridoxamine kinase/Phosphomethylpyrimidine kinase" evidence="16">
    <location>
        <begin position="12"/>
        <end position="256"/>
    </location>
</feature>
<evidence type="ECO:0000313" key="17">
    <source>
        <dbReference type="EMBL" id="AOH39390.1"/>
    </source>
</evidence>
<dbReference type="GO" id="GO:0005524">
    <property type="term" value="F:ATP binding"/>
    <property type="evidence" value="ECO:0007669"/>
    <property type="project" value="UniProtKB-KW"/>
</dbReference>